<accession>A0A840BTW7</accession>
<dbReference type="Proteomes" id="UP000561045">
    <property type="component" value="Unassembled WGS sequence"/>
</dbReference>
<name>A0A840BTW7_9RHOO</name>
<evidence type="ECO:0000313" key="1">
    <source>
        <dbReference type="EMBL" id="MBB4014948.1"/>
    </source>
</evidence>
<dbReference type="AlphaFoldDB" id="A0A840BTW7"/>
<sequence>MIFAISTDDKTICVFASEAEAVAYCEGFDVSSGNWLFFNDRGIPMRAKFSTPSTQSGMIVTHGVYYLTSTGGRPLSQHLEGVAAVEGPEGLRSKDEIRSYLAKHQD</sequence>
<protein>
    <submittedName>
        <fullName evidence="1">Uncharacterized protein</fullName>
    </submittedName>
</protein>
<keyword evidence="2" id="KW-1185">Reference proteome</keyword>
<evidence type="ECO:0000313" key="2">
    <source>
        <dbReference type="Proteomes" id="UP000561045"/>
    </source>
</evidence>
<dbReference type="EMBL" id="JACIET010000007">
    <property type="protein sequence ID" value="MBB4014948.1"/>
    <property type="molecule type" value="Genomic_DNA"/>
</dbReference>
<dbReference type="RefSeq" id="WP_183638555.1">
    <property type="nucleotide sequence ID" value="NZ_BAABLE010000005.1"/>
</dbReference>
<comment type="caution">
    <text evidence="1">The sequence shown here is derived from an EMBL/GenBank/DDBJ whole genome shotgun (WGS) entry which is preliminary data.</text>
</comment>
<proteinExistence type="predicted"/>
<gene>
    <name evidence="1" type="ORF">GGR36_004316</name>
</gene>
<reference evidence="1 2" key="1">
    <citation type="submission" date="2020-08" db="EMBL/GenBank/DDBJ databases">
        <title>Genomic Encyclopedia of Type Strains, Phase IV (KMG-IV): sequencing the most valuable type-strain genomes for metagenomic binning, comparative biology and taxonomic classification.</title>
        <authorList>
            <person name="Goeker M."/>
        </authorList>
    </citation>
    <scope>NUCLEOTIDE SEQUENCE [LARGE SCALE GENOMIC DNA]</scope>
    <source>
        <strain evidence="1 2">DSM 106739</strain>
    </source>
</reference>
<organism evidence="1 2">
    <name type="scientific">Niveibacterium umoris</name>
    <dbReference type="NCBI Taxonomy" id="1193620"/>
    <lineage>
        <taxon>Bacteria</taxon>
        <taxon>Pseudomonadati</taxon>
        <taxon>Pseudomonadota</taxon>
        <taxon>Betaproteobacteria</taxon>
        <taxon>Rhodocyclales</taxon>
        <taxon>Rhodocyclaceae</taxon>
        <taxon>Niveibacterium</taxon>
    </lineage>
</organism>